<dbReference type="InterPro" id="IPR052016">
    <property type="entry name" value="Bact_Sigma-Reg"/>
</dbReference>
<feature type="domain" description="PPM-type phosphatase" evidence="4">
    <location>
        <begin position="855"/>
        <end position="1050"/>
    </location>
</feature>
<organism evidence="5 6">
    <name type="scientific">Marivirga lumbricoides</name>
    <dbReference type="NCBI Taxonomy" id="1046115"/>
    <lineage>
        <taxon>Bacteria</taxon>
        <taxon>Pseudomonadati</taxon>
        <taxon>Bacteroidota</taxon>
        <taxon>Cytophagia</taxon>
        <taxon>Cytophagales</taxon>
        <taxon>Marivirgaceae</taxon>
        <taxon>Marivirga</taxon>
    </lineage>
</organism>
<dbReference type="SUPFAM" id="SSF63829">
    <property type="entry name" value="Calcium-dependent phosphotriesterase"/>
    <property type="match status" value="1"/>
</dbReference>
<dbReference type="InterPro" id="IPR011047">
    <property type="entry name" value="Quinoprotein_ADH-like_sf"/>
</dbReference>
<comment type="caution">
    <text evidence="5">The sequence shown here is derived from an EMBL/GenBank/DDBJ whole genome shotgun (WGS) entry which is preliminary data.</text>
</comment>
<gene>
    <name evidence="5" type="ORF">GCM10011506_15210</name>
</gene>
<evidence type="ECO:0000256" key="3">
    <source>
        <dbReference type="SAM" id="Phobius"/>
    </source>
</evidence>
<feature type="coiled-coil region" evidence="2">
    <location>
        <begin position="718"/>
        <end position="825"/>
    </location>
</feature>
<evidence type="ECO:0000256" key="1">
    <source>
        <dbReference type="ARBA" id="ARBA00022801"/>
    </source>
</evidence>
<accession>A0ABQ1LWC3</accession>
<dbReference type="Proteomes" id="UP000636010">
    <property type="component" value="Unassembled WGS sequence"/>
</dbReference>
<dbReference type="Gene3D" id="2.130.10.10">
    <property type="entry name" value="YVTN repeat-like/Quinoprotein amine dehydrogenase"/>
    <property type="match status" value="2"/>
</dbReference>
<keyword evidence="6" id="KW-1185">Reference proteome</keyword>
<evidence type="ECO:0000313" key="6">
    <source>
        <dbReference type="Proteomes" id="UP000636010"/>
    </source>
</evidence>
<dbReference type="InterPro" id="IPR015943">
    <property type="entry name" value="WD40/YVTN_repeat-like_dom_sf"/>
</dbReference>
<keyword evidence="3" id="KW-0812">Transmembrane</keyword>
<dbReference type="SUPFAM" id="SSF50998">
    <property type="entry name" value="Quinoprotein alcohol dehydrogenase-like"/>
    <property type="match status" value="1"/>
</dbReference>
<dbReference type="EMBL" id="BMEC01000004">
    <property type="protein sequence ID" value="GGC30729.1"/>
    <property type="molecule type" value="Genomic_DNA"/>
</dbReference>
<dbReference type="InterPro" id="IPR036457">
    <property type="entry name" value="PPM-type-like_dom_sf"/>
</dbReference>
<reference evidence="6" key="1">
    <citation type="journal article" date="2019" name="Int. J. Syst. Evol. Microbiol.">
        <title>The Global Catalogue of Microorganisms (GCM) 10K type strain sequencing project: providing services to taxonomists for standard genome sequencing and annotation.</title>
        <authorList>
            <consortium name="The Broad Institute Genomics Platform"/>
            <consortium name="The Broad Institute Genome Sequencing Center for Infectious Disease"/>
            <person name="Wu L."/>
            <person name="Ma J."/>
        </authorList>
    </citation>
    <scope>NUCLEOTIDE SEQUENCE [LARGE SCALE GENOMIC DNA]</scope>
    <source>
        <strain evidence="6">CGMCC 1.10832</strain>
    </source>
</reference>
<keyword evidence="3" id="KW-1133">Transmembrane helix</keyword>
<protein>
    <recommendedName>
        <fullName evidence="4">PPM-type phosphatase domain-containing protein</fullName>
    </recommendedName>
</protein>
<name>A0ABQ1LWC3_9BACT</name>
<dbReference type="InterPro" id="IPR001932">
    <property type="entry name" value="PPM-type_phosphatase-like_dom"/>
</dbReference>
<keyword evidence="3" id="KW-0472">Membrane</keyword>
<keyword evidence="2" id="KW-0175">Coiled coil</keyword>
<evidence type="ECO:0000313" key="5">
    <source>
        <dbReference type="EMBL" id="GGC30729.1"/>
    </source>
</evidence>
<dbReference type="PANTHER" id="PTHR43156:SF9">
    <property type="entry name" value="HAMP DOMAIN-CONTAINING PROTEIN"/>
    <property type="match status" value="1"/>
</dbReference>
<evidence type="ECO:0000256" key="2">
    <source>
        <dbReference type="SAM" id="Coils"/>
    </source>
</evidence>
<feature type="transmembrane region" description="Helical" evidence="3">
    <location>
        <begin position="692"/>
        <end position="710"/>
    </location>
</feature>
<evidence type="ECO:0000259" key="4">
    <source>
        <dbReference type="Pfam" id="PF07228"/>
    </source>
</evidence>
<dbReference type="PANTHER" id="PTHR43156">
    <property type="entry name" value="STAGE II SPORULATION PROTEIN E-RELATED"/>
    <property type="match status" value="1"/>
</dbReference>
<proteinExistence type="predicted"/>
<sequence>MGNAQVLDISNYSNAECLGKTEFYGMAQDSNLVLYFATDEGIITHNGDNFKQLFISKNIDHTSIKAIFYYNESLLLQDNEGINRYYIQQDSLVPLFKKSVSEIQLVDQSLYFISGKELYGFNIEKNSLHTIYKNDSDLLQAFSIGENDITVGTKKGLYTIKNGEVADSYGSFIDVKSLKQINDSTLLILDKSAVYLYDQNVVVRRVDLKNDVAKNFFYSDLGNIWIATANNKIFQFDGIFLNEISNANGLKPYNVNKIQKDAEGNIWLMGRNGLSKVMQNQPFLQLNQQNVLALFNKENSALLIKQGEFVEYSLSFTPTIYRFNLSDKIRSASSFYADNQWFIIINNKYLYRWNSKDNTAKRTTISIDFQHFTYLNGNGFLALDKEKRLHLLDKDLNISKNFPLESHVKTLISSKNNVYIVHENNEVSVVDSSATLKPTAIKLADTLQVENLRSSSLGLWYFSDTNIKLLQKNGQVIPLNNNLDKELNNSLIFNIYEDSNFNLWLSASNAIIKIRLAKEGNKLITGEVKFYGEHHHIASSYFSNTIELENEQIWFNSQEKITIYNPLLDNPLFVAPGIMIDKARALVYDDFGSPLDTINLLSENLNLSSKNEIWISTLLITHSPSRKSFVEYRNINEGNEWKKLNEEGSIILSNLKAGTNTIEIQAVSAAGLRSNKVEKVKITVNPPFWQRGWFYVTAFLSVILLGFIGFRTINNYKDSRTKELHEKLDKELEDLERKSHLQILKSERLKQLNDLITSQKSELEKKNKQIESQKYELSLTNEQIKKQKDLLEETSSKLKASINYAQRIQNALMSTEVEIKKAIDESFVYFMPRDVVSGDFYWFNKVFNEKGEELLILAAVDCTGHGVPGAIVSVVGINLLNNITKLKKIYKPGDILNELNADIISNLRQNETQVNDGMDMSLVTINKNTRQIEFAGAKNPLMYVENGELIRIRGDKHAIGGQQRGDERNFQTHVIDCSDNIKRSFFLFSDGYQDQFGGEKGFKFLTSNFKELLARIHDEPILEQKSQLYETMENWKGDYPQTDDILIIGFKF</sequence>
<dbReference type="Pfam" id="PF07228">
    <property type="entry name" value="SpoIIE"/>
    <property type="match status" value="1"/>
</dbReference>
<dbReference type="InterPro" id="IPR013783">
    <property type="entry name" value="Ig-like_fold"/>
</dbReference>
<dbReference type="Gene3D" id="3.60.40.10">
    <property type="entry name" value="PPM-type phosphatase domain"/>
    <property type="match status" value="1"/>
</dbReference>
<dbReference type="Gene3D" id="2.60.40.10">
    <property type="entry name" value="Immunoglobulins"/>
    <property type="match status" value="1"/>
</dbReference>
<keyword evidence="1" id="KW-0378">Hydrolase</keyword>